<dbReference type="KEGG" id="ccoe:CETAM_05325"/>
<protein>
    <submittedName>
        <fullName evidence="2">Gamma-glutamylputrescine oxidoreductase</fullName>
        <ecNumber evidence="2">1.4.3.-</ecNumber>
    </submittedName>
</protein>
<organism evidence="2 3">
    <name type="scientific">Corynebacterium comes</name>
    <dbReference type="NCBI Taxonomy" id="2675218"/>
    <lineage>
        <taxon>Bacteria</taxon>
        <taxon>Bacillati</taxon>
        <taxon>Actinomycetota</taxon>
        <taxon>Actinomycetes</taxon>
        <taxon>Mycobacteriales</taxon>
        <taxon>Corynebacteriaceae</taxon>
        <taxon>Corynebacterium</taxon>
    </lineage>
</organism>
<sequence length="408" mass="45337">MSDKIEGKDESLWVASTPRTDYPALEDDATVYDLAIVGGGITGIAAAHHAQQRGLKTVLLDKARLAEWTTGGTTAKLASQHYLIYDHLIRHQGKATAQAFADANQRGIDRVESISAELGVDCEFSRRDAYVYSRSRDRLDEMRAEVESAVSLGLPASFETETDLPFDIAGAVKFSGQAQFHPRKFLLPLAQHVVDHGGVIYERTRATSITPGEPNVVTTEAGDIRARHVLQASGEPFWRRDVFDGFMWLKMSYALAVQLTEGSSYPESMYVTTDDPMRTMRSATSEGKPVLIFGGESHEYDDATFDADTRHRALIEDVRQKFDVDKVLYRWLAGDYMPYDRMPYIGAFPEHPSIHVITGFRAWGLAWAMSAAEAVVNDVAGAPDDWVRPFSLDRLSTPLPESRKVPGF</sequence>
<dbReference type="PANTHER" id="PTHR13847">
    <property type="entry name" value="SARCOSINE DEHYDROGENASE-RELATED"/>
    <property type="match status" value="1"/>
</dbReference>
<name>A0A6B8VZ52_9CORY</name>
<reference evidence="2 3" key="1">
    <citation type="journal article" date="2021" name="Int. J. Syst. Evol. Microbiol.">
        <title>Classification of three corynebacterial strains isolated from a small paddock in North Rhine-Westphalia: proposal of &lt;i&gt;Corynebacterium kalinowskii&lt;/i&gt; sp. nov., &lt;i&gt;Corynebacterium comes&lt;/i&gt; sp. nov. and &lt;i&gt;Corynebacterium occultum&lt;/i&gt; sp. nov.</title>
        <authorList>
            <person name="Schaffert L."/>
            <person name="Ruwe M."/>
            <person name="Milse J."/>
            <person name="Hanuschka K."/>
            <person name="Ortseifen V."/>
            <person name="Droste J."/>
            <person name="Brandt D."/>
            <person name="Schl L."/>
            <person name="Kutter Y."/>
            <person name="Vinke S."/>
            <person name="Vieh P."/>
            <person name="Jacob L."/>
            <person name="L N.C."/>
            <person name="Schulte-Berndt E."/>
            <person name="Hain C."/>
            <person name="Linder M."/>
            <person name="Schmidt P."/>
            <person name="Wollenschl L."/>
            <person name="Luttermann T."/>
            <person name="Thieme E."/>
            <person name="Hassa J."/>
            <person name="Haak M."/>
            <person name="Wittchen M."/>
            <person name="Mentz A."/>
            <person name="Persicke M."/>
            <person name="Busche T."/>
            <person name="R C."/>
        </authorList>
    </citation>
    <scope>NUCLEOTIDE SEQUENCE [LARGE SCALE GENOMIC DNA]</scope>
    <source>
        <strain evidence="2 3">2019</strain>
    </source>
</reference>
<dbReference type="RefSeq" id="WP_197085803.1">
    <property type="nucleotide sequence ID" value="NZ_CP046453.1"/>
</dbReference>
<dbReference type="Proteomes" id="UP000425178">
    <property type="component" value="Chromosome"/>
</dbReference>
<gene>
    <name evidence="2" type="primary">puuB</name>
    <name evidence="2" type="ORF">CETAM_05325</name>
</gene>
<dbReference type="EMBL" id="CP046453">
    <property type="protein sequence ID" value="QGU04335.1"/>
    <property type="molecule type" value="Genomic_DNA"/>
</dbReference>
<dbReference type="PANTHER" id="PTHR13847:SF274">
    <property type="entry name" value="RIESKE 2FE-2S IRON-SULFUR PROTEIN YHFW-RELATED"/>
    <property type="match status" value="1"/>
</dbReference>
<dbReference type="Pfam" id="PF01266">
    <property type="entry name" value="DAO"/>
    <property type="match status" value="1"/>
</dbReference>
<evidence type="ECO:0000313" key="3">
    <source>
        <dbReference type="Proteomes" id="UP000425178"/>
    </source>
</evidence>
<keyword evidence="2" id="KW-0560">Oxidoreductase</keyword>
<dbReference type="GO" id="GO:0016491">
    <property type="term" value="F:oxidoreductase activity"/>
    <property type="evidence" value="ECO:0007669"/>
    <property type="project" value="UniProtKB-KW"/>
</dbReference>
<accession>A0A6B8VZ52</accession>
<dbReference type="SUPFAM" id="SSF51905">
    <property type="entry name" value="FAD/NAD(P)-binding domain"/>
    <property type="match status" value="1"/>
</dbReference>
<evidence type="ECO:0000313" key="2">
    <source>
        <dbReference type="EMBL" id="QGU04335.1"/>
    </source>
</evidence>
<evidence type="ECO:0000259" key="1">
    <source>
        <dbReference type="Pfam" id="PF01266"/>
    </source>
</evidence>
<dbReference type="InterPro" id="IPR036188">
    <property type="entry name" value="FAD/NAD-bd_sf"/>
</dbReference>
<proteinExistence type="predicted"/>
<dbReference type="Gene3D" id="3.30.9.10">
    <property type="entry name" value="D-Amino Acid Oxidase, subunit A, domain 2"/>
    <property type="match status" value="1"/>
</dbReference>
<dbReference type="AlphaFoldDB" id="A0A6B8VZ52"/>
<feature type="domain" description="FAD dependent oxidoreductase" evidence="1">
    <location>
        <begin position="33"/>
        <end position="376"/>
    </location>
</feature>
<keyword evidence="3" id="KW-1185">Reference proteome</keyword>
<dbReference type="EC" id="1.4.3.-" evidence="2"/>
<dbReference type="Gene3D" id="3.50.50.60">
    <property type="entry name" value="FAD/NAD(P)-binding domain"/>
    <property type="match status" value="1"/>
</dbReference>
<dbReference type="GO" id="GO:0005737">
    <property type="term" value="C:cytoplasm"/>
    <property type="evidence" value="ECO:0007669"/>
    <property type="project" value="TreeGrafter"/>
</dbReference>
<dbReference type="InterPro" id="IPR006076">
    <property type="entry name" value="FAD-dep_OxRdtase"/>
</dbReference>